<dbReference type="EnsemblPlants" id="EMT27140">
    <property type="protein sequence ID" value="EMT27140"/>
    <property type="gene ID" value="F775_23894"/>
</dbReference>
<evidence type="ECO:0000313" key="2">
    <source>
        <dbReference type="EnsemblPlants" id="EMT27140"/>
    </source>
</evidence>
<accession>M8BQ57</accession>
<protein>
    <recommendedName>
        <fullName evidence="3">Protein FAR1-RELATED SEQUENCE</fullName>
    </recommendedName>
</protein>
<reference evidence="2" key="1">
    <citation type="submission" date="2015-06" db="UniProtKB">
        <authorList>
            <consortium name="EnsemblPlants"/>
        </authorList>
    </citation>
    <scope>IDENTIFICATION</scope>
</reference>
<evidence type="ECO:0000256" key="1">
    <source>
        <dbReference type="SAM" id="MobiDB-lite"/>
    </source>
</evidence>
<name>M8BQ57_AEGTA</name>
<sequence>MGSLDPSRYIFYALASLRWYHVRYKAEEIVKDLIARTPEFNDQLRLPNCRDRPHHTLPIGSWRPAIVANSSPAFPHLRRLAQHANHPLSIPHRIGTGSNKSQGSSYTPECDDDIRPAIGMTFMDLKAAKDFYEAYAHHVGFSVRVGQHKTGNGVITHNRFYFDREGFHEERKGLLVAVKTCEGFINKDYCRMFGVAVVH</sequence>
<proteinExistence type="predicted"/>
<feature type="compositionally biased region" description="Polar residues" evidence="1">
    <location>
        <begin position="96"/>
        <end position="107"/>
    </location>
</feature>
<dbReference type="PANTHER" id="PTHR46328">
    <property type="entry name" value="FAR-RED IMPAIRED RESPONSIVE (FAR1) FAMILY PROTEIN-RELATED"/>
    <property type="match status" value="1"/>
</dbReference>
<dbReference type="AlphaFoldDB" id="M8BQ57"/>
<organism evidence="2">
    <name type="scientific">Aegilops tauschii</name>
    <name type="common">Tausch's goatgrass</name>
    <name type="synonym">Aegilops squarrosa</name>
    <dbReference type="NCBI Taxonomy" id="37682"/>
    <lineage>
        <taxon>Eukaryota</taxon>
        <taxon>Viridiplantae</taxon>
        <taxon>Streptophyta</taxon>
        <taxon>Embryophyta</taxon>
        <taxon>Tracheophyta</taxon>
        <taxon>Spermatophyta</taxon>
        <taxon>Magnoliopsida</taxon>
        <taxon>Liliopsida</taxon>
        <taxon>Poales</taxon>
        <taxon>Poaceae</taxon>
        <taxon>BOP clade</taxon>
        <taxon>Pooideae</taxon>
        <taxon>Triticodae</taxon>
        <taxon>Triticeae</taxon>
        <taxon>Triticinae</taxon>
        <taxon>Aegilops</taxon>
    </lineage>
</organism>
<evidence type="ECO:0008006" key="3">
    <source>
        <dbReference type="Google" id="ProtNLM"/>
    </source>
</evidence>
<feature type="region of interest" description="Disordered" evidence="1">
    <location>
        <begin position="88"/>
        <end position="108"/>
    </location>
</feature>